<proteinExistence type="predicted"/>
<evidence type="ECO:0000313" key="3">
    <source>
        <dbReference type="Proteomes" id="UP000029692"/>
    </source>
</evidence>
<dbReference type="InterPro" id="IPR059177">
    <property type="entry name" value="GH29D-like_dom"/>
</dbReference>
<evidence type="ECO:0000313" key="2">
    <source>
        <dbReference type="EMBL" id="KGE73714.1"/>
    </source>
</evidence>
<dbReference type="eggNOG" id="COG3210">
    <property type="taxonomic scope" value="Bacteria"/>
</dbReference>
<gene>
    <name evidence="2" type="ORF">DC28_00310</name>
</gene>
<comment type="caution">
    <text evidence="2">The sequence shown here is derived from an EMBL/GenBank/DDBJ whole genome shotgun (WGS) entry which is preliminary data.</text>
</comment>
<dbReference type="STRING" id="1480694.DC28_00310"/>
<accession>A0A098R144</accession>
<organism evidence="2 3">
    <name type="scientific">Spirochaeta lutea</name>
    <dbReference type="NCBI Taxonomy" id="1480694"/>
    <lineage>
        <taxon>Bacteria</taxon>
        <taxon>Pseudomonadati</taxon>
        <taxon>Spirochaetota</taxon>
        <taxon>Spirochaetia</taxon>
        <taxon>Spirochaetales</taxon>
        <taxon>Spirochaetaceae</taxon>
        <taxon>Spirochaeta</taxon>
    </lineage>
</organism>
<dbReference type="Pfam" id="PF13290">
    <property type="entry name" value="CHB_HEX_C_1"/>
    <property type="match status" value="1"/>
</dbReference>
<dbReference type="EMBL" id="JNUP01000003">
    <property type="protein sequence ID" value="KGE73714.1"/>
    <property type="molecule type" value="Genomic_DNA"/>
</dbReference>
<protein>
    <recommendedName>
        <fullName evidence="1">GH29D-like beta-sandwich domain-containing protein</fullName>
    </recommendedName>
</protein>
<reference evidence="2 3" key="1">
    <citation type="submission" date="2014-05" db="EMBL/GenBank/DDBJ databases">
        <title>De novo Genome Sequence of Spirocheata sp.</title>
        <authorList>
            <person name="Shivani Y."/>
            <person name="Subhash Y."/>
            <person name="Tushar L."/>
            <person name="Sasikala C."/>
            <person name="Ramana C.V."/>
        </authorList>
    </citation>
    <scope>NUCLEOTIDE SEQUENCE [LARGE SCALE GENOMIC DNA]</scope>
    <source>
        <strain evidence="2 3">JC230</strain>
    </source>
</reference>
<keyword evidence="3" id="KW-1185">Reference proteome</keyword>
<evidence type="ECO:0000259" key="1">
    <source>
        <dbReference type="Pfam" id="PF13290"/>
    </source>
</evidence>
<feature type="domain" description="GH29D-like beta-sandwich" evidence="1">
    <location>
        <begin position="173"/>
        <end position="233"/>
    </location>
</feature>
<name>A0A098R144_9SPIO</name>
<dbReference type="Proteomes" id="UP000029692">
    <property type="component" value="Unassembled WGS sequence"/>
</dbReference>
<sequence>MYNKPIILQASDHTDELLLQFLPESGGTGIPLQLREPLPLTSLPGERREYIFTVIRYRDGTFTESGPLTYIIDMERPRIPVFSQPPGIYNSAQRIQLSGSNATDTYWYRINNSEPKVYDEFIPLAGSPGERRQFTMEVWAVDEAENKSPVQTGRFIIDRTAERGEPSLQILSPVPGTFINPQALYIKASGMNSIRYTVNGTDPKVFGEVYQGITTVSGDVSLRVWSIDGNGKEYHANVELTTGTTPYGEIAQGFTGNSLEIPVLYSDMTYVAEERSPGIFDLPFNRPLRIRPQDGSLRALTLRIHKPDRGEYRLFFLLDGFPPPDFTAQVLRRDSGYNPVYRNIDTDDPVYTSDILVGSGHEQHRLQIATESSEGPWRTVKNLLVSELTFSRENTIWLRTQNPAGKTSPVQSYSVVQPSNLEQPIESLVEVEDNIIRFNPPAEGILVSINDHHPVLLEEAVEVSLPRELSETMKFAFFTPSSGSLPPQKIGSSTIQFYAPVPRGPEIEIRDDTLVVKPGDADSKLQYRINASDPQAPSIQPQFIEYLQPVELEGRDGVNLVYWIEAREQLGEDDWSIPTSREHVIHMVPPKKPVLTGLLDDQIFTQEQITLPLGFIEKAVKYNYALLNIDTEDLETGTFEDGELQLSFGLEESRYTLELWAESQYDPSLESERMRYSFSVDTVVPLAPTIFTDPENEVTGNSVTLSVTHDNGETALVYLTINGSEPSIYTSPLTLRGSPGLVQDFEILAFTQDVAGNQSQPVKKVVTIDREPPGIPRVLVVDENESKFSQNGRIVTAKPVDIILEGEGTLYYQLSTNGSLPAIPSFDSPQYTGSIRLTGERGNVIEYRMLARGKDDVGNWGAVTEMVTVIIDQQIPEPPPEPVVVRDGNSGLISWDDFHDTIQYRFSNQMDFQLYTRPISWTIEPGVDTLRFFYRSIDEAGNLSDVSTLQIDEKNTAPRPIVLLEDQDKISTTVPEITLQPTIENATIRYELYFSDSPVPDVTNRSPVWDGSLDLNHTPGETLEYRIVFRQFAPGIEPSEPVYESFIIDTTPPLPPETEDEQFRYIFYNEGTLLLSTQAPTDTIFLKITKKAFEPHEIPGFTVPTSIGSVQPLANYTEHNGRIRLPGEAGFVTLYQVEAVAQDEAGNISSRSRRFEVIVDRASIYLSNHNDLRNPRAPIGTRENPARSITEAKELLYQKNRNRLYLTEGTYLLGEGIENISGLIIRGGLDRNWQPSTNETVLALDANFPDETVFDFTAGNTTYLHNLFITDQRGVTEQLLRVNPGASIVLDTLSLVVTGKTQVLSAYSASNTLVERTHIIANESTVRQLIHSDNASELSLNEILIEYTRTPAFLRNNRNENTGSALTRYSLHSLDTKLAISNSEIHGPSGSLTSVIFAKDSDLTISNSSIFVGQANDLGIGVHSIGGAFTAKNSIFYGDLMTPSTALVRLEEGVFDSQSNSWHPSGQRSASGMITRLSEITSVGDTIVANSAEDFITVFNFQNSSAVIEDLTSIEAWNTAELILNTIDRSRVHWINGDLDLTNTGSTLGFQIQNARDVVVENMIMGAGGNSLVFYLADTDTKLNVRNNIFEGWNTLLLQNEPGWRTSLDAQTRIIDIPALEAGSIEGQIFSGNQIRQGL</sequence>